<dbReference type="AlphaFoldDB" id="A0A096CRX6"/>
<accession>A0A096CRX6</accession>
<evidence type="ECO:0000313" key="4">
    <source>
        <dbReference type="EMBL" id="KGF57552.1"/>
    </source>
</evidence>
<proteinExistence type="predicted"/>
<dbReference type="SUPFAM" id="SSF55729">
    <property type="entry name" value="Acyl-CoA N-acyltransferases (Nat)"/>
    <property type="match status" value="1"/>
</dbReference>
<evidence type="ECO:0000313" key="5">
    <source>
        <dbReference type="Proteomes" id="UP000029585"/>
    </source>
</evidence>
<dbReference type="Pfam" id="PF00583">
    <property type="entry name" value="Acetyltransf_1"/>
    <property type="match status" value="1"/>
</dbReference>
<dbReference type="PANTHER" id="PTHR43420:SF47">
    <property type="entry name" value="N-ACETYLTRANSFERASE DOMAIN-CONTAINING PROTEIN"/>
    <property type="match status" value="1"/>
</dbReference>
<dbReference type="PANTHER" id="PTHR43420">
    <property type="entry name" value="ACETYLTRANSFERASE"/>
    <property type="match status" value="1"/>
</dbReference>
<keyword evidence="1" id="KW-0808">Transferase</keyword>
<reference evidence="4 5" key="1">
    <citation type="submission" date="2011-08" db="EMBL/GenBank/DDBJ databases">
        <title>The Genome Sequence of Clostridium orbiscindens 1_3_50AFAA.</title>
        <authorList>
            <consortium name="The Broad Institute Genome Sequencing Platform"/>
            <person name="Earl A."/>
            <person name="Ward D."/>
            <person name="Feldgarden M."/>
            <person name="Gevers D."/>
            <person name="Daigneault M."/>
            <person name="Strauss J."/>
            <person name="Allen-Vercoe E."/>
            <person name="Young S.K."/>
            <person name="Zeng Q."/>
            <person name="Gargeya S."/>
            <person name="Fitzgerald M."/>
            <person name="Haas B."/>
            <person name="Abouelleil A."/>
            <person name="Alvarado L."/>
            <person name="Arachchi H.M."/>
            <person name="Berlin A."/>
            <person name="Brown A."/>
            <person name="Chapman S.B."/>
            <person name="Chen Z."/>
            <person name="Dunbar C."/>
            <person name="Freedman E."/>
            <person name="Gearin G."/>
            <person name="Gellesch M."/>
            <person name="Goldberg J."/>
            <person name="Griggs A."/>
            <person name="Gujja S."/>
            <person name="Heiman D."/>
            <person name="Howarth C."/>
            <person name="Larson L."/>
            <person name="Lui A."/>
            <person name="MacDonald P.J.P."/>
            <person name="Montmayeur A."/>
            <person name="Murphy C."/>
            <person name="Neiman D."/>
            <person name="Pearson M."/>
            <person name="Priest M."/>
            <person name="Roberts A."/>
            <person name="Saif S."/>
            <person name="Shea T."/>
            <person name="Shenoy N."/>
            <person name="Sisk P."/>
            <person name="Stolte C."/>
            <person name="Sykes S."/>
            <person name="Wortman J."/>
            <person name="Nusbaum C."/>
            <person name="Birren B."/>
        </authorList>
    </citation>
    <scope>NUCLEOTIDE SEQUENCE [LARGE SCALE GENOMIC DNA]</scope>
    <source>
        <strain evidence="4 5">1_3_50AFAA</strain>
    </source>
</reference>
<evidence type="ECO:0000256" key="1">
    <source>
        <dbReference type="ARBA" id="ARBA00022679"/>
    </source>
</evidence>
<dbReference type="Proteomes" id="UP000029585">
    <property type="component" value="Unassembled WGS sequence"/>
</dbReference>
<comment type="caution">
    <text evidence="4">The sequence shown here is derived from an EMBL/GenBank/DDBJ whole genome shotgun (WGS) entry which is preliminary data.</text>
</comment>
<dbReference type="InterPro" id="IPR050680">
    <property type="entry name" value="YpeA/RimI_acetyltransf"/>
</dbReference>
<dbReference type="HOGENOM" id="CLU_111226_4_1_9"/>
<dbReference type="GO" id="GO:0016747">
    <property type="term" value="F:acyltransferase activity, transferring groups other than amino-acyl groups"/>
    <property type="evidence" value="ECO:0007669"/>
    <property type="project" value="InterPro"/>
</dbReference>
<dbReference type="PROSITE" id="PS51186">
    <property type="entry name" value="GNAT"/>
    <property type="match status" value="1"/>
</dbReference>
<evidence type="ECO:0000256" key="2">
    <source>
        <dbReference type="ARBA" id="ARBA00023315"/>
    </source>
</evidence>
<dbReference type="RefSeq" id="WP_024723966.1">
    <property type="nucleotide sequence ID" value="NZ_KN174161.1"/>
</dbReference>
<gene>
    <name evidence="4" type="ORF">HMPREF9460_00015</name>
</gene>
<dbReference type="eggNOG" id="COG1670">
    <property type="taxonomic scope" value="Bacteria"/>
</dbReference>
<keyword evidence="5" id="KW-1185">Reference proteome</keyword>
<dbReference type="PATRIC" id="fig|742738.3.peg.16"/>
<sequence length="151" mass="17784">MITFREIDKSNYMECICLKVKDEQRGFVADNARSLAEARFEEGLYTRAVYSDGVMVGFVLFDYDPELPGWCMSRFMIGAQYQGRGLGKEAVLRFLDFMREHMGVRELYLHVELENTAAHEMYQKLGFRAVREIQYTFDGVVYRERRMKICL</sequence>
<name>A0A096CRX6_FLAPL</name>
<evidence type="ECO:0000259" key="3">
    <source>
        <dbReference type="PROSITE" id="PS51186"/>
    </source>
</evidence>
<dbReference type="CDD" id="cd04301">
    <property type="entry name" value="NAT_SF"/>
    <property type="match status" value="1"/>
</dbReference>
<dbReference type="InterPro" id="IPR016181">
    <property type="entry name" value="Acyl_CoA_acyltransferase"/>
</dbReference>
<feature type="domain" description="N-acetyltransferase" evidence="3">
    <location>
        <begin position="2"/>
        <end position="148"/>
    </location>
</feature>
<dbReference type="Gene3D" id="3.40.630.30">
    <property type="match status" value="1"/>
</dbReference>
<organism evidence="4 5">
    <name type="scientific">Flavonifractor plautii 1_3_50AFAA</name>
    <dbReference type="NCBI Taxonomy" id="742738"/>
    <lineage>
        <taxon>Bacteria</taxon>
        <taxon>Bacillati</taxon>
        <taxon>Bacillota</taxon>
        <taxon>Clostridia</taxon>
        <taxon>Eubacteriales</taxon>
        <taxon>Oscillospiraceae</taxon>
        <taxon>Flavonifractor</taxon>
    </lineage>
</organism>
<dbReference type="EMBL" id="ADLO01000002">
    <property type="protein sequence ID" value="KGF57552.1"/>
    <property type="molecule type" value="Genomic_DNA"/>
</dbReference>
<keyword evidence="2" id="KW-0012">Acyltransferase</keyword>
<protein>
    <recommendedName>
        <fullName evidence="3">N-acetyltransferase domain-containing protein</fullName>
    </recommendedName>
</protein>
<dbReference type="InterPro" id="IPR000182">
    <property type="entry name" value="GNAT_dom"/>
</dbReference>